<dbReference type="GO" id="GO:0016747">
    <property type="term" value="F:acyltransferase activity, transferring groups other than amino-acyl groups"/>
    <property type="evidence" value="ECO:0007669"/>
    <property type="project" value="InterPro"/>
</dbReference>
<dbReference type="PROSITE" id="PS51186">
    <property type="entry name" value="GNAT"/>
    <property type="match status" value="1"/>
</dbReference>
<dbReference type="EMBL" id="QVQY01000005">
    <property type="protein sequence ID" value="RFU51509.1"/>
    <property type="molecule type" value="Genomic_DNA"/>
</dbReference>
<dbReference type="KEGG" id="schj:DDV21_011250"/>
<evidence type="ECO:0000313" key="7">
    <source>
        <dbReference type="Proteomes" id="UP000264056"/>
    </source>
</evidence>
<evidence type="ECO:0000259" key="1">
    <source>
        <dbReference type="PROSITE" id="PS51186"/>
    </source>
</evidence>
<protein>
    <submittedName>
        <fullName evidence="4">GNAT family N-acetyltransferase</fullName>
    </submittedName>
</protein>
<dbReference type="Proteomes" id="UP000262901">
    <property type="component" value="Unassembled WGS sequence"/>
</dbReference>
<reference evidence="3 7" key="1">
    <citation type="submission" date="2018-08" db="EMBL/GenBank/DDBJ databases">
        <title>Draft genome of Streptococcus sp .nov. Z2.</title>
        <authorList>
            <person name="Tian Z."/>
        </authorList>
    </citation>
    <scope>NUCLEOTIDE SEQUENCE [LARGE SCALE GENOMIC DNA]</scope>
    <source>
        <strain evidence="3 7">Z2</strain>
    </source>
</reference>
<sequence length="166" mass="18581">MQLRRPSSADKKAVLDLMAEFNQTAASHDGGFWDNEHFDYDSWLQNNLDSEMGINIPDHFVPAIQFVAFDASGRALGFLNLRLRLNDSLLIEGGHIGYSVRPSERGKGHAKEMLRLGLTEAKKKNISSVLLTCDIANEASRRVILANGGVYDDTRGTAERYWIELE</sequence>
<dbReference type="Proteomes" id="UP000264056">
    <property type="component" value="Unassembled WGS sequence"/>
</dbReference>
<accession>A0A346NEZ9</accession>
<organism evidence="4 6">
    <name type="scientific">Streptococcus chenjunshii</name>
    <dbReference type="NCBI Taxonomy" id="2173853"/>
    <lineage>
        <taxon>Bacteria</taxon>
        <taxon>Bacillati</taxon>
        <taxon>Bacillota</taxon>
        <taxon>Bacilli</taxon>
        <taxon>Lactobacillales</taxon>
        <taxon>Streptococcaceae</taxon>
        <taxon>Streptococcus</taxon>
    </lineage>
</organism>
<dbReference type="InterPro" id="IPR000182">
    <property type="entry name" value="GNAT_dom"/>
</dbReference>
<dbReference type="Proteomes" id="UP000246115">
    <property type="component" value="Chromosome"/>
</dbReference>
<feature type="domain" description="N-acetyltransferase" evidence="1">
    <location>
        <begin position="1"/>
        <end position="166"/>
    </location>
</feature>
<evidence type="ECO:0000313" key="4">
    <source>
        <dbReference type="EMBL" id="RFU53510.1"/>
    </source>
</evidence>
<dbReference type="CDD" id="cd04301">
    <property type="entry name" value="NAT_SF"/>
    <property type="match status" value="1"/>
</dbReference>
<evidence type="ECO:0000313" key="6">
    <source>
        <dbReference type="Proteomes" id="UP000262901"/>
    </source>
</evidence>
<dbReference type="OrthoDB" id="9797989at2"/>
<accession>A0A372KMI1</accession>
<evidence type="ECO:0000313" key="5">
    <source>
        <dbReference type="Proteomes" id="UP000246115"/>
    </source>
</evidence>
<dbReference type="RefSeq" id="WP_116877811.1">
    <property type="nucleotide sequence ID" value="NZ_CP031733.1"/>
</dbReference>
<reference evidence="4 6" key="2">
    <citation type="submission" date="2018-08" db="EMBL/GenBank/DDBJ databases">
        <title>Draft genome of Streptococcus sp. nov. Z1.</title>
        <authorList>
            <person name="Tian Z."/>
        </authorList>
    </citation>
    <scope>NUCLEOTIDE SEQUENCE [LARGE SCALE GENOMIC DNA]</scope>
    <source>
        <strain evidence="4">Z1</strain>
        <strain evidence="6">Z1(2018)</strain>
    </source>
</reference>
<gene>
    <name evidence="2" type="ORF">DDV21_011250</name>
    <name evidence="3" type="ORF">DDV22_03305</name>
    <name evidence="4" type="ORF">DDV23_03935</name>
</gene>
<dbReference type="SUPFAM" id="SSF55729">
    <property type="entry name" value="Acyl-CoA N-acyltransferases (Nat)"/>
    <property type="match status" value="1"/>
</dbReference>
<proteinExistence type="predicted"/>
<reference evidence="5" key="3">
    <citation type="submission" date="2018-08" db="EMBL/GenBank/DDBJ databases">
        <title>Streptococcus chenjunshii sp. nov., isolated from stools sample of the Tibetan antelope in the Qinghai-Tibet plateau, China.</title>
        <authorList>
            <person name="Tian Z."/>
        </authorList>
    </citation>
    <scope>NUCLEOTIDE SEQUENCE [LARGE SCALE GENOMIC DNA]</scope>
    <source>
        <strain evidence="5">Z15</strain>
    </source>
</reference>
<dbReference type="InterPro" id="IPR016181">
    <property type="entry name" value="Acyl_CoA_acyltransferase"/>
</dbReference>
<dbReference type="EMBL" id="QVQZ01000006">
    <property type="protein sequence ID" value="RFU53510.1"/>
    <property type="molecule type" value="Genomic_DNA"/>
</dbReference>
<evidence type="ECO:0000313" key="2">
    <source>
        <dbReference type="EMBL" id="AXQ79594.1"/>
    </source>
</evidence>
<keyword evidence="4" id="KW-0808">Transferase</keyword>
<reference evidence="2" key="4">
    <citation type="journal article" date="2019" name="Int. J. Syst. Evol. Microbiol.">
        <title>Streptococcus chenjunshii sp. nov. isolated from feces of Tibetan antelopes.</title>
        <authorList>
            <person name="Tian Z."/>
            <person name="Lu S."/>
            <person name="Jin D."/>
            <person name="Yang J."/>
            <person name="Pu J."/>
            <person name="Lai X.H."/>
            <person name="Bai X.N."/>
            <person name="Wu X.M."/>
            <person name="Li J."/>
            <person name="Wang S."/>
            <person name="Xu J."/>
        </authorList>
    </citation>
    <scope>NUCLEOTIDE SEQUENCE</scope>
    <source>
        <strain evidence="2">Z15</strain>
    </source>
</reference>
<dbReference type="Gene3D" id="3.40.630.30">
    <property type="match status" value="1"/>
</dbReference>
<dbReference type="AlphaFoldDB" id="A0A372KMI1"/>
<evidence type="ECO:0000313" key="3">
    <source>
        <dbReference type="EMBL" id="RFU51509.1"/>
    </source>
</evidence>
<dbReference type="EMBL" id="CP031733">
    <property type="protein sequence ID" value="AXQ79594.1"/>
    <property type="molecule type" value="Genomic_DNA"/>
</dbReference>
<name>A0A372KMI1_9STRE</name>
<dbReference type="PANTHER" id="PTHR39173:SF1">
    <property type="entry name" value="ACETYLTRANSFERASE"/>
    <property type="match status" value="1"/>
</dbReference>
<keyword evidence="7" id="KW-1185">Reference proteome</keyword>
<dbReference type="PANTHER" id="PTHR39173">
    <property type="entry name" value="ACETYLTRANSFERASE"/>
    <property type="match status" value="1"/>
</dbReference>
<dbReference type="Pfam" id="PF13302">
    <property type="entry name" value="Acetyltransf_3"/>
    <property type="match status" value="1"/>
</dbReference>